<dbReference type="AlphaFoldDB" id="A0A2D2Q2S9"/>
<name>A0A2D2Q2S9_PARLV</name>
<sequence length="59" mass="6504">MSLINPIHFCNWRGDLFGSLTTAIVALLLALVFGMAMACTVVLLARLLQILFGWLRLGQ</sequence>
<keyword evidence="1" id="KW-1133">Transmembrane helix</keyword>
<reference evidence="2 3" key="1">
    <citation type="submission" date="2016-11" db="EMBL/GenBank/DDBJ databases">
        <title>Complete genome sequence of thermophilic cyanobacteria strain Synechococcus sp. PCC6715.</title>
        <authorList>
            <person name="Tang J."/>
            <person name="Daroch M."/>
            <person name="Liang Y."/>
            <person name="Jiang D."/>
            <person name="Shah M."/>
        </authorList>
    </citation>
    <scope>NUCLEOTIDE SEQUENCE [LARGE SCALE GENOMIC DNA]</scope>
    <source>
        <strain evidence="2 3">PCC 6715</strain>
    </source>
</reference>
<evidence type="ECO:0000313" key="3">
    <source>
        <dbReference type="Proteomes" id="UP000231057"/>
    </source>
</evidence>
<evidence type="ECO:0000313" key="2">
    <source>
        <dbReference type="EMBL" id="ATS18798.1"/>
    </source>
</evidence>
<keyword evidence="1" id="KW-0812">Transmembrane</keyword>
<dbReference type="Proteomes" id="UP000231057">
    <property type="component" value="Chromosome"/>
</dbReference>
<dbReference type="KEGG" id="slw:BRW62_08605"/>
<proteinExistence type="predicted"/>
<dbReference type="EMBL" id="CP018092">
    <property type="protein sequence ID" value="ATS18798.1"/>
    <property type="molecule type" value="Genomic_DNA"/>
</dbReference>
<keyword evidence="3" id="KW-1185">Reference proteome</keyword>
<accession>A0A2D2Q2S9</accession>
<keyword evidence="1" id="KW-0472">Membrane</keyword>
<organism evidence="2 3">
    <name type="scientific">Parathermosynechococcus lividus PCC 6715</name>
    <dbReference type="NCBI Taxonomy" id="1917166"/>
    <lineage>
        <taxon>Bacteria</taxon>
        <taxon>Bacillati</taxon>
        <taxon>Cyanobacteriota</taxon>
        <taxon>Cyanophyceae</taxon>
        <taxon>Acaryochloridales</taxon>
        <taxon>Thermosynechococcaceae</taxon>
        <taxon>Parathermosynechococcus</taxon>
    </lineage>
</organism>
<gene>
    <name evidence="2" type="ORF">BRW62_08605</name>
</gene>
<evidence type="ECO:0000256" key="1">
    <source>
        <dbReference type="SAM" id="Phobius"/>
    </source>
</evidence>
<dbReference type="RefSeq" id="WP_099799135.1">
    <property type="nucleotide sequence ID" value="NZ_CP018092.1"/>
</dbReference>
<feature type="transmembrane region" description="Helical" evidence="1">
    <location>
        <begin position="20"/>
        <end position="48"/>
    </location>
</feature>
<reference evidence="3" key="2">
    <citation type="journal article" date="2022" name="Front. Microbiol.">
        <title>Comparative Genomic Analysis Revealed Distinct Molecular Components and Organization of CO2-Concentrating Mechanism in Thermophilic Cyanobacteria.</title>
        <authorList>
            <person name="Tang J."/>
            <person name="Zhou H."/>
            <person name="Yao D."/>
            <person name="Riaz S."/>
            <person name="You D."/>
            <person name="Klepacz-Smolka A."/>
            <person name="Daroch M."/>
        </authorList>
    </citation>
    <scope>NUCLEOTIDE SEQUENCE [LARGE SCALE GENOMIC DNA]</scope>
    <source>
        <strain evidence="3">PCC 6715</strain>
    </source>
</reference>
<protein>
    <submittedName>
        <fullName evidence="2">Uncharacterized protein</fullName>
    </submittedName>
</protein>